<proteinExistence type="predicted"/>
<accession>A0A8J4VEK9</accession>
<reference evidence="1" key="1">
    <citation type="submission" date="2020-03" db="EMBL/GenBank/DDBJ databases">
        <title>Castanea mollissima Vanexum genome sequencing.</title>
        <authorList>
            <person name="Staton M."/>
        </authorList>
    </citation>
    <scope>NUCLEOTIDE SEQUENCE</scope>
    <source>
        <tissue evidence="1">Leaf</tissue>
    </source>
</reference>
<evidence type="ECO:0000313" key="2">
    <source>
        <dbReference type="Proteomes" id="UP000737018"/>
    </source>
</evidence>
<organism evidence="1 2">
    <name type="scientific">Castanea mollissima</name>
    <name type="common">Chinese chestnut</name>
    <dbReference type="NCBI Taxonomy" id="60419"/>
    <lineage>
        <taxon>Eukaryota</taxon>
        <taxon>Viridiplantae</taxon>
        <taxon>Streptophyta</taxon>
        <taxon>Embryophyta</taxon>
        <taxon>Tracheophyta</taxon>
        <taxon>Spermatophyta</taxon>
        <taxon>Magnoliopsida</taxon>
        <taxon>eudicotyledons</taxon>
        <taxon>Gunneridae</taxon>
        <taxon>Pentapetalae</taxon>
        <taxon>rosids</taxon>
        <taxon>fabids</taxon>
        <taxon>Fagales</taxon>
        <taxon>Fagaceae</taxon>
        <taxon>Castanea</taxon>
    </lineage>
</organism>
<dbReference type="EMBL" id="JRKL02012448">
    <property type="protein sequence ID" value="KAF3945476.1"/>
    <property type="molecule type" value="Genomic_DNA"/>
</dbReference>
<name>A0A8J4VEK9_9ROSI</name>
<dbReference type="Proteomes" id="UP000737018">
    <property type="component" value="Unassembled WGS sequence"/>
</dbReference>
<comment type="caution">
    <text evidence="1">The sequence shown here is derived from an EMBL/GenBank/DDBJ whole genome shotgun (WGS) entry which is preliminary data.</text>
</comment>
<evidence type="ECO:0000313" key="1">
    <source>
        <dbReference type="EMBL" id="KAF3945476.1"/>
    </source>
</evidence>
<gene>
    <name evidence="1" type="ORF">CMV_028153</name>
</gene>
<dbReference type="AlphaFoldDB" id="A0A8J4VEK9"/>
<protein>
    <submittedName>
        <fullName evidence="1">Uncharacterized protein</fullName>
    </submittedName>
</protein>
<keyword evidence="2" id="KW-1185">Reference proteome</keyword>
<sequence>MDTVLRWLSLFSLLKLGGVISAKWHRFAAYCILVLMVPISASLHQSSNRRCSCILVACGTFFSVVICNKAPNLVNLFVHEDEAVNCSPSLLLCTTLSTHLHLVQLVLCVENLC</sequence>